<dbReference type="AlphaFoldDB" id="A0A0B7AKN3"/>
<sequence>MGLINRKDISILTELSTNYSEIISKSNWYGQSLDAVGNIAKEIGAAMDMSGAQ</sequence>
<protein>
    <submittedName>
        <fullName evidence="1">Uncharacterized protein</fullName>
    </submittedName>
</protein>
<reference evidence="1" key="1">
    <citation type="submission" date="2014-12" db="EMBL/GenBank/DDBJ databases">
        <title>Insight into the proteome of Arion vulgaris.</title>
        <authorList>
            <person name="Aradska J."/>
            <person name="Bulat T."/>
            <person name="Smidak R."/>
            <person name="Sarate P."/>
            <person name="Gangsoo J."/>
            <person name="Sialana F."/>
            <person name="Bilban M."/>
            <person name="Lubec G."/>
        </authorList>
    </citation>
    <scope>NUCLEOTIDE SEQUENCE</scope>
    <source>
        <tissue evidence="1">Skin</tissue>
    </source>
</reference>
<name>A0A0B7AKN3_9EUPU</name>
<gene>
    <name evidence="1" type="primary">ORF126899</name>
</gene>
<dbReference type="EMBL" id="HACG01034739">
    <property type="protein sequence ID" value="CEK81604.1"/>
    <property type="molecule type" value="Transcribed_RNA"/>
</dbReference>
<evidence type="ECO:0000313" key="1">
    <source>
        <dbReference type="EMBL" id="CEK81604.1"/>
    </source>
</evidence>
<proteinExistence type="predicted"/>
<accession>A0A0B7AKN3</accession>
<organism evidence="1">
    <name type="scientific">Arion vulgaris</name>
    <dbReference type="NCBI Taxonomy" id="1028688"/>
    <lineage>
        <taxon>Eukaryota</taxon>
        <taxon>Metazoa</taxon>
        <taxon>Spiralia</taxon>
        <taxon>Lophotrochozoa</taxon>
        <taxon>Mollusca</taxon>
        <taxon>Gastropoda</taxon>
        <taxon>Heterobranchia</taxon>
        <taxon>Euthyneura</taxon>
        <taxon>Panpulmonata</taxon>
        <taxon>Eupulmonata</taxon>
        <taxon>Stylommatophora</taxon>
        <taxon>Helicina</taxon>
        <taxon>Arionoidea</taxon>
        <taxon>Arionidae</taxon>
        <taxon>Arion</taxon>
    </lineage>
</organism>